<dbReference type="SUPFAM" id="SSF55073">
    <property type="entry name" value="Nucleotide cyclase"/>
    <property type="match status" value="1"/>
</dbReference>
<dbReference type="EMBL" id="JAOTIF010000016">
    <property type="protein sequence ID" value="MCU7550879.1"/>
    <property type="molecule type" value="Genomic_DNA"/>
</dbReference>
<dbReference type="InterPro" id="IPR029787">
    <property type="entry name" value="Nucleotide_cyclase"/>
</dbReference>
<dbReference type="PANTHER" id="PTHR43081">
    <property type="entry name" value="ADENYLATE CYCLASE, TERMINAL-DIFFERENTIATION SPECIFIC-RELATED"/>
    <property type="match status" value="1"/>
</dbReference>
<dbReference type="Gene3D" id="3.30.70.1230">
    <property type="entry name" value="Nucleotide cyclase"/>
    <property type="match status" value="1"/>
</dbReference>
<dbReference type="GO" id="GO:0009190">
    <property type="term" value="P:cyclic nucleotide biosynthetic process"/>
    <property type="evidence" value="ECO:0007669"/>
    <property type="project" value="InterPro"/>
</dbReference>
<dbReference type="RefSeq" id="WP_279298318.1">
    <property type="nucleotide sequence ID" value="NZ_JAOTIF010000016.1"/>
</dbReference>
<accession>A0A9X2XWS7</accession>
<evidence type="ECO:0000313" key="3">
    <source>
        <dbReference type="Proteomes" id="UP001155483"/>
    </source>
</evidence>
<dbReference type="PANTHER" id="PTHR43081:SF1">
    <property type="entry name" value="ADENYLATE CYCLASE, TERMINAL-DIFFERENTIATION SPECIFIC"/>
    <property type="match status" value="1"/>
</dbReference>
<dbReference type="GO" id="GO:0004016">
    <property type="term" value="F:adenylate cyclase activity"/>
    <property type="evidence" value="ECO:0007669"/>
    <property type="project" value="UniProtKB-ARBA"/>
</dbReference>
<gene>
    <name evidence="2" type="ORF">OCK74_17295</name>
</gene>
<sequence>MPLYMDMHKGMKGLSREELENAHRQDVEIQDKYGVKYQKFWVNEEAGTIFCLIEAPSKEACAAVHFASHGQQACEIIEVHPTDYAAIMEPAHSTPTGIVVHPDGKLDSATRTFLFTDIVDSTSLTESYGDIMAMTILRKHNEIVRNVLQKNTGTEVKHTGDGIMATFMSSAKAVRSALEIQNSLKEYREEHPDVPLHIRIGINAGEPVTEGNDFFGAAVQLTKRICDIANPDQVLISDVIKSLCMGRNFQFQELEAQHLKGFHELIKTYVVTGY</sequence>
<dbReference type="Pfam" id="PF14026">
    <property type="entry name" value="SCO4226-like"/>
    <property type="match status" value="1"/>
</dbReference>
<keyword evidence="3" id="KW-1185">Reference proteome</keyword>
<dbReference type="AlphaFoldDB" id="A0A9X2XWS7"/>
<dbReference type="InterPro" id="IPR001054">
    <property type="entry name" value="A/G_cyclase"/>
</dbReference>
<dbReference type="InterPro" id="IPR050697">
    <property type="entry name" value="Adenylyl/Guanylyl_Cyclase_3/4"/>
</dbReference>
<dbReference type="GO" id="GO:0035556">
    <property type="term" value="P:intracellular signal transduction"/>
    <property type="evidence" value="ECO:0007669"/>
    <property type="project" value="InterPro"/>
</dbReference>
<feature type="domain" description="Guanylate cyclase" evidence="1">
    <location>
        <begin position="112"/>
        <end position="226"/>
    </location>
</feature>
<dbReference type="InterPro" id="IPR042557">
    <property type="entry name" value="SCO4226"/>
</dbReference>
<dbReference type="InterPro" id="IPR025336">
    <property type="entry name" value="SCO4226-like"/>
</dbReference>
<evidence type="ECO:0000313" key="2">
    <source>
        <dbReference type="EMBL" id="MCU7550879.1"/>
    </source>
</evidence>
<proteinExistence type="predicted"/>
<dbReference type="Gene3D" id="3.30.70.3090">
    <property type="entry name" value="ORF SCO4226, nickel-binding ferredoxin-like monomer"/>
    <property type="match status" value="1"/>
</dbReference>
<dbReference type="Proteomes" id="UP001155483">
    <property type="component" value="Unassembled WGS sequence"/>
</dbReference>
<dbReference type="CDD" id="cd07302">
    <property type="entry name" value="CHD"/>
    <property type="match status" value="1"/>
</dbReference>
<name>A0A9X2XWS7_9BACT</name>
<evidence type="ECO:0000259" key="1">
    <source>
        <dbReference type="PROSITE" id="PS50125"/>
    </source>
</evidence>
<dbReference type="SMART" id="SM00044">
    <property type="entry name" value="CYCc"/>
    <property type="match status" value="1"/>
</dbReference>
<protein>
    <submittedName>
        <fullName evidence="2">DUF4242 domain-containing protein</fullName>
    </submittedName>
</protein>
<organism evidence="2 3">
    <name type="scientific">Paraflavisolibacter caeni</name>
    <dbReference type="NCBI Taxonomy" id="2982496"/>
    <lineage>
        <taxon>Bacteria</taxon>
        <taxon>Pseudomonadati</taxon>
        <taxon>Bacteroidota</taxon>
        <taxon>Chitinophagia</taxon>
        <taxon>Chitinophagales</taxon>
        <taxon>Chitinophagaceae</taxon>
        <taxon>Paraflavisolibacter</taxon>
    </lineage>
</organism>
<reference evidence="2" key="2">
    <citation type="submission" date="2023-04" db="EMBL/GenBank/DDBJ databases">
        <title>Paracnuella aquatica gen. nov., sp. nov., a member of the family Chitinophagaceae isolated from a hot spring.</title>
        <authorList>
            <person name="Wang C."/>
        </authorList>
    </citation>
    <scope>NUCLEOTIDE SEQUENCE</scope>
    <source>
        <strain evidence="2">LB-8</strain>
    </source>
</reference>
<reference evidence="2" key="1">
    <citation type="submission" date="2022-09" db="EMBL/GenBank/DDBJ databases">
        <authorList>
            <person name="Yuan C."/>
            <person name="Ke Z."/>
        </authorList>
    </citation>
    <scope>NUCLEOTIDE SEQUENCE</scope>
    <source>
        <strain evidence="2">LB-8</strain>
    </source>
</reference>
<dbReference type="PROSITE" id="PS50125">
    <property type="entry name" value="GUANYLATE_CYCLASE_2"/>
    <property type="match status" value="1"/>
</dbReference>
<comment type="caution">
    <text evidence="2">The sequence shown here is derived from an EMBL/GenBank/DDBJ whole genome shotgun (WGS) entry which is preliminary data.</text>
</comment>
<dbReference type="Pfam" id="PF00211">
    <property type="entry name" value="Guanylate_cyc"/>
    <property type="match status" value="1"/>
</dbReference>